<organism evidence="11">
    <name type="scientific">Propionibacterium freudenreichii subsp. shermanii</name>
    <dbReference type="NCBI Taxonomy" id="1752"/>
    <lineage>
        <taxon>Bacteria</taxon>
        <taxon>Bacillati</taxon>
        <taxon>Actinomycetota</taxon>
        <taxon>Actinomycetes</taxon>
        <taxon>Propionibacteriales</taxon>
        <taxon>Propionibacteriaceae</taxon>
        <taxon>Propionibacterium</taxon>
    </lineage>
</organism>
<keyword evidence="7 9" id="KW-1133">Transmembrane helix</keyword>
<feature type="region of interest" description="Disordered" evidence="10">
    <location>
        <begin position="1"/>
        <end position="88"/>
    </location>
</feature>
<evidence type="ECO:0000256" key="5">
    <source>
        <dbReference type="ARBA" id="ARBA00022573"/>
    </source>
</evidence>
<feature type="compositionally biased region" description="Basic and acidic residues" evidence="10">
    <location>
        <begin position="70"/>
        <end position="80"/>
    </location>
</feature>
<evidence type="ECO:0000256" key="1">
    <source>
        <dbReference type="ARBA" id="ARBA00004651"/>
    </source>
</evidence>
<dbReference type="GO" id="GO:0009236">
    <property type="term" value="P:cobalamin biosynthetic process"/>
    <property type="evidence" value="ECO:0007669"/>
    <property type="project" value="UniProtKB-UniRule"/>
</dbReference>
<evidence type="ECO:0000256" key="4">
    <source>
        <dbReference type="ARBA" id="ARBA00022475"/>
    </source>
</evidence>
<dbReference type="PANTHER" id="PTHR34308">
    <property type="entry name" value="COBALAMIN BIOSYNTHESIS PROTEIN CBIB"/>
    <property type="match status" value="1"/>
</dbReference>
<evidence type="ECO:0000256" key="8">
    <source>
        <dbReference type="ARBA" id="ARBA00023136"/>
    </source>
</evidence>
<protein>
    <recommendedName>
        <fullName evidence="9">Cobalamin biosynthesis protein CobD</fullName>
    </recommendedName>
</protein>
<keyword evidence="5 9" id="KW-0169">Cobalamin biosynthesis</keyword>
<evidence type="ECO:0000256" key="2">
    <source>
        <dbReference type="ARBA" id="ARBA00004953"/>
    </source>
</evidence>
<evidence type="ECO:0000256" key="10">
    <source>
        <dbReference type="SAM" id="MobiDB-lite"/>
    </source>
</evidence>
<reference evidence="11" key="1">
    <citation type="journal article" date="2002" name="Microbiology">
        <title>Isolation and characterization of 14 additional genes specifying the anaerobic biosynthesis of cobalamin (vitamin B12) in Propionibacterium freudenreichii (P. shermanii).</title>
        <authorList>
            <person name="Roessner C.A."/>
            <person name="Huang K.X."/>
            <person name="Warren M.J."/>
            <person name="Raux E."/>
            <person name="Scott A.I."/>
        </authorList>
    </citation>
    <scope>NUCLEOTIDE SEQUENCE</scope>
</reference>
<evidence type="ECO:0000256" key="3">
    <source>
        <dbReference type="ARBA" id="ARBA00006263"/>
    </source>
</evidence>
<dbReference type="GO" id="GO:0015420">
    <property type="term" value="F:ABC-type vitamin B12 transporter activity"/>
    <property type="evidence" value="ECO:0007669"/>
    <property type="project" value="UniProtKB-UniRule"/>
</dbReference>
<feature type="compositionally biased region" description="Basic and acidic residues" evidence="10">
    <location>
        <begin position="43"/>
        <end position="61"/>
    </location>
</feature>
<comment type="subcellular location">
    <subcellularLocation>
        <location evidence="1 9">Cell membrane</location>
        <topology evidence="1 9">Multi-pass membrane protein</topology>
    </subcellularLocation>
</comment>
<gene>
    <name evidence="11" type="primary">cbiB</name>
    <name evidence="9" type="synonym">cobD</name>
</gene>
<dbReference type="AlphaFoldDB" id="Q939K6"/>
<evidence type="ECO:0000256" key="6">
    <source>
        <dbReference type="ARBA" id="ARBA00022692"/>
    </source>
</evidence>
<comment type="pathway">
    <text evidence="2 9">Cofactor biosynthesis; adenosylcobalamin biosynthesis.</text>
</comment>
<dbReference type="EMBL" id="AY033235">
    <property type="protein sequence ID" value="AAK67495.1"/>
    <property type="molecule type" value="Genomic_DNA"/>
</dbReference>
<keyword evidence="6 9" id="KW-0812">Transmembrane</keyword>
<sequence length="548" mass="57443">MDLRFLSEPAGSRGQQRPAVPTQVTHLPMGKAVPSDVPMSQPGEHRREGTGHVAVSDDDHAPGTTRRHHHDEDPQARIDIGDALPATPPDLGDLATGGRRLRHKIAHWQPIHRAVVLLTQQGRAVQRQAGGPGNFLGGASGANHVAAPQHVGMPPGQAMGRAAGLRPAQGGELGTQFVPQHASTNVPGGLPMAHQGEIDAAIKHAVSLAADDHGWGSRAVGLISAVTADRLIPDPANPWHPVAWFGTWAGWLEKKMWRDSVGQGAAYLVVALLPVATLGVAVEAATRRHPLAHATATAAAGWLVIGSQSLATEGEQMADELEGDDLSAARDRLPHLCGRIPDTMPEQELARGTIESLAENTADSGVASLWWGSVAGIPGMLIHRASNTLDAMVGHHNEHFEHFGKCAARLDDGLDWIPERLTGILGAICAPSVGGRVVTTARIVARDARNHPSPNGGWCESAWAGALGVQLGGRNVYPGGRVEHRGLLGDGHRPRAGQVRDGARLVRVVTAAATALAAGACLGIGQLIRAHSSARKAPTHSPSRKASR</sequence>
<dbReference type="UniPathway" id="UPA00148"/>
<comment type="similarity">
    <text evidence="3 9">Belongs to the CobD/CbiB family.</text>
</comment>
<accession>Q939K6</accession>
<dbReference type="HAMAP" id="MF_00024">
    <property type="entry name" value="CobD_CbiB"/>
    <property type="match status" value="1"/>
</dbReference>
<keyword evidence="8 9" id="KW-0472">Membrane</keyword>
<keyword evidence="4 9" id="KW-1003">Cell membrane</keyword>
<dbReference type="GO" id="GO:0005886">
    <property type="term" value="C:plasma membrane"/>
    <property type="evidence" value="ECO:0007669"/>
    <property type="project" value="UniProtKB-SubCell"/>
</dbReference>
<dbReference type="InterPro" id="IPR004485">
    <property type="entry name" value="Cobalamin_biosynth_CobD/CbiB"/>
</dbReference>
<dbReference type="GO" id="GO:0048472">
    <property type="term" value="F:threonine-phosphate decarboxylase activity"/>
    <property type="evidence" value="ECO:0007669"/>
    <property type="project" value="InterPro"/>
</dbReference>
<name>Q939K6_PROFR</name>
<proteinExistence type="inferred from homology"/>
<dbReference type="Pfam" id="PF03186">
    <property type="entry name" value="CobD_Cbib"/>
    <property type="match status" value="1"/>
</dbReference>
<evidence type="ECO:0000256" key="9">
    <source>
        <dbReference type="HAMAP-Rule" id="MF_00024"/>
    </source>
</evidence>
<evidence type="ECO:0000313" key="11">
    <source>
        <dbReference type="EMBL" id="AAK67495.1"/>
    </source>
</evidence>
<dbReference type="PANTHER" id="PTHR34308:SF1">
    <property type="entry name" value="COBALAMIN BIOSYNTHESIS PROTEIN CBIB"/>
    <property type="match status" value="1"/>
</dbReference>
<evidence type="ECO:0000256" key="7">
    <source>
        <dbReference type="ARBA" id="ARBA00022989"/>
    </source>
</evidence>
<comment type="function">
    <text evidence="9">Converts cobyric acid to cobinamide by the addition of aminopropanol on the F carboxylic group.</text>
</comment>